<protein>
    <submittedName>
        <fullName evidence="1">Uncharacterized protein</fullName>
    </submittedName>
</protein>
<keyword evidence="2" id="KW-1185">Reference proteome</keyword>
<proteinExistence type="predicted"/>
<evidence type="ECO:0000313" key="2">
    <source>
        <dbReference type="Proteomes" id="UP001551011"/>
    </source>
</evidence>
<name>A0ABV3ANY7_9ACTN</name>
<gene>
    <name evidence="1" type="ORF">AB0H04_40585</name>
</gene>
<evidence type="ECO:0000313" key="1">
    <source>
        <dbReference type="EMBL" id="MEU5713047.1"/>
    </source>
</evidence>
<dbReference type="RefSeq" id="WP_030656728.1">
    <property type="nucleotide sequence ID" value="NZ_JBEXDP010000010.1"/>
</dbReference>
<comment type="caution">
    <text evidence="1">The sequence shown here is derived from an EMBL/GenBank/DDBJ whole genome shotgun (WGS) entry which is preliminary data.</text>
</comment>
<dbReference type="Proteomes" id="UP001551011">
    <property type="component" value="Unassembled WGS sequence"/>
</dbReference>
<reference evidence="1 2" key="1">
    <citation type="submission" date="2024-06" db="EMBL/GenBank/DDBJ databases">
        <title>The Natural Products Discovery Center: Release of the First 8490 Sequenced Strains for Exploring Actinobacteria Biosynthetic Diversity.</title>
        <authorList>
            <person name="Kalkreuter E."/>
            <person name="Kautsar S.A."/>
            <person name="Yang D."/>
            <person name="Bader C.D."/>
            <person name="Teijaro C.N."/>
            <person name="Fluegel L."/>
            <person name="Davis C.M."/>
            <person name="Simpson J.R."/>
            <person name="Lauterbach L."/>
            <person name="Steele A.D."/>
            <person name="Gui C."/>
            <person name="Meng S."/>
            <person name="Li G."/>
            <person name="Viehrig K."/>
            <person name="Ye F."/>
            <person name="Su P."/>
            <person name="Kiefer A.F."/>
            <person name="Nichols A."/>
            <person name="Cepeda A.J."/>
            <person name="Yan W."/>
            <person name="Fan B."/>
            <person name="Jiang Y."/>
            <person name="Adhikari A."/>
            <person name="Zheng C.-J."/>
            <person name="Schuster L."/>
            <person name="Cowan T.M."/>
            <person name="Smanski M.J."/>
            <person name="Chevrette M.G."/>
            <person name="De Carvalho L.P.S."/>
            <person name="Shen B."/>
        </authorList>
    </citation>
    <scope>NUCLEOTIDE SEQUENCE [LARGE SCALE GENOMIC DNA]</scope>
    <source>
        <strain evidence="1 2">NPDC020594</strain>
    </source>
</reference>
<accession>A0ABV3ANY7</accession>
<organism evidence="1 2">
    <name type="scientific">Streptomyces flaveolus</name>
    <dbReference type="NCBI Taxonomy" id="67297"/>
    <lineage>
        <taxon>Bacteria</taxon>
        <taxon>Bacillati</taxon>
        <taxon>Actinomycetota</taxon>
        <taxon>Actinomycetes</taxon>
        <taxon>Kitasatosporales</taxon>
        <taxon>Streptomycetaceae</taxon>
        <taxon>Streptomyces</taxon>
    </lineage>
</organism>
<dbReference type="EMBL" id="JBFAEG010000044">
    <property type="protein sequence ID" value="MEU5713047.1"/>
    <property type="molecule type" value="Genomic_DNA"/>
</dbReference>
<sequence length="87" mass="9633">MSIHANPNDHSAWAAQCLPRTSSKINALLQHLGEEHPGDEEVISQEFDDALHSAWVDGESWAVDYVAWRTTYTDLVDGPLEGDMIGL</sequence>